<dbReference type="InterPro" id="IPR045469">
    <property type="entry name" value="Nis1"/>
</dbReference>
<feature type="signal peptide" evidence="1">
    <location>
        <begin position="1"/>
        <end position="20"/>
    </location>
</feature>
<dbReference type="AlphaFoldDB" id="A0AAD7A9A0"/>
<dbReference type="Proteomes" id="UP001218218">
    <property type="component" value="Unassembled WGS sequence"/>
</dbReference>
<keyword evidence="3" id="KW-1185">Reference proteome</keyword>
<evidence type="ECO:0000313" key="3">
    <source>
        <dbReference type="Proteomes" id="UP001218218"/>
    </source>
</evidence>
<proteinExistence type="predicted"/>
<dbReference type="Pfam" id="PF19271">
    <property type="entry name" value="Nis1"/>
    <property type="match status" value="1"/>
</dbReference>
<keyword evidence="1" id="KW-0732">Signal</keyword>
<sequence length="147" mass="15377">MKLILNILTISCLYIATVWGQASHIGFPLAGDTIHFNTNITVQIVRPNSIQGSTEVGIAIGLLSCPVSQEADCPSPAGQLGSILYTGPFAPTVHPMAQIYENFTLTVPSAGFLATGRAQLAVARLHLIGAGPSPILELSNITVNLAN</sequence>
<comment type="caution">
    <text evidence="2">The sequence shown here is derived from an EMBL/GenBank/DDBJ whole genome shotgun (WGS) entry which is preliminary data.</text>
</comment>
<protein>
    <submittedName>
        <fullName evidence="2">Uncharacterized protein</fullName>
    </submittedName>
</protein>
<reference evidence="2" key="1">
    <citation type="submission" date="2023-03" db="EMBL/GenBank/DDBJ databases">
        <title>Massive genome expansion in bonnet fungi (Mycena s.s.) driven by repeated elements and novel gene families across ecological guilds.</title>
        <authorList>
            <consortium name="Lawrence Berkeley National Laboratory"/>
            <person name="Harder C.B."/>
            <person name="Miyauchi S."/>
            <person name="Viragh M."/>
            <person name="Kuo A."/>
            <person name="Thoen E."/>
            <person name="Andreopoulos B."/>
            <person name="Lu D."/>
            <person name="Skrede I."/>
            <person name="Drula E."/>
            <person name="Henrissat B."/>
            <person name="Morin E."/>
            <person name="Kohler A."/>
            <person name="Barry K."/>
            <person name="LaButti K."/>
            <person name="Morin E."/>
            <person name="Salamov A."/>
            <person name="Lipzen A."/>
            <person name="Mereny Z."/>
            <person name="Hegedus B."/>
            <person name="Baldrian P."/>
            <person name="Stursova M."/>
            <person name="Weitz H."/>
            <person name="Taylor A."/>
            <person name="Grigoriev I.V."/>
            <person name="Nagy L.G."/>
            <person name="Martin F."/>
            <person name="Kauserud H."/>
        </authorList>
    </citation>
    <scope>NUCLEOTIDE SEQUENCE</scope>
    <source>
        <strain evidence="2">CBHHK002</strain>
    </source>
</reference>
<feature type="chain" id="PRO_5041946031" evidence="1">
    <location>
        <begin position="21"/>
        <end position="147"/>
    </location>
</feature>
<dbReference type="EMBL" id="JARIHO010000012">
    <property type="protein sequence ID" value="KAJ7352014.1"/>
    <property type="molecule type" value="Genomic_DNA"/>
</dbReference>
<accession>A0AAD7A9A0</accession>
<gene>
    <name evidence="2" type="ORF">DFH08DRAFT_77991</name>
</gene>
<name>A0AAD7A9A0_9AGAR</name>
<organism evidence="2 3">
    <name type="scientific">Mycena albidolilacea</name>
    <dbReference type="NCBI Taxonomy" id="1033008"/>
    <lineage>
        <taxon>Eukaryota</taxon>
        <taxon>Fungi</taxon>
        <taxon>Dikarya</taxon>
        <taxon>Basidiomycota</taxon>
        <taxon>Agaricomycotina</taxon>
        <taxon>Agaricomycetes</taxon>
        <taxon>Agaricomycetidae</taxon>
        <taxon>Agaricales</taxon>
        <taxon>Marasmiineae</taxon>
        <taxon>Mycenaceae</taxon>
        <taxon>Mycena</taxon>
    </lineage>
</organism>
<evidence type="ECO:0000256" key="1">
    <source>
        <dbReference type="SAM" id="SignalP"/>
    </source>
</evidence>
<evidence type="ECO:0000313" key="2">
    <source>
        <dbReference type="EMBL" id="KAJ7352014.1"/>
    </source>
</evidence>